<evidence type="ECO:0000256" key="9">
    <source>
        <dbReference type="RuleBase" id="RU363036"/>
    </source>
</evidence>
<dbReference type="InterPro" id="IPR002306">
    <property type="entry name" value="Trp-tRNA-ligase"/>
</dbReference>
<protein>
    <recommendedName>
        <fullName evidence="2 8">Tryptophan--tRNA ligase</fullName>
        <ecNumber evidence="2 8">6.1.1.2</ecNumber>
    </recommendedName>
</protein>
<dbReference type="Pfam" id="PF00579">
    <property type="entry name" value="tRNA-synt_1b"/>
    <property type="match status" value="1"/>
</dbReference>
<feature type="non-terminal residue" evidence="10">
    <location>
        <position position="287"/>
    </location>
</feature>
<dbReference type="InterPro" id="IPR050203">
    <property type="entry name" value="Trp-tRNA_synthetase"/>
</dbReference>
<dbReference type="Gene3D" id="1.10.240.10">
    <property type="entry name" value="Tyrosyl-Transfer RNA Synthetase"/>
    <property type="match status" value="1"/>
</dbReference>
<dbReference type="InterPro" id="IPR001412">
    <property type="entry name" value="aa-tRNA-synth_I_CS"/>
</dbReference>
<evidence type="ECO:0000256" key="8">
    <source>
        <dbReference type="NCBIfam" id="TIGR00233"/>
    </source>
</evidence>
<evidence type="ECO:0000256" key="4">
    <source>
        <dbReference type="ARBA" id="ARBA00022741"/>
    </source>
</evidence>
<keyword evidence="5 9" id="KW-0067">ATP-binding</keyword>
<dbReference type="PROSITE" id="PS00178">
    <property type="entry name" value="AA_TRNA_LIGASE_I"/>
    <property type="match status" value="1"/>
</dbReference>
<name>A0A1F6NLW1_9BACT</name>
<evidence type="ECO:0000256" key="3">
    <source>
        <dbReference type="ARBA" id="ARBA00022598"/>
    </source>
</evidence>
<dbReference type="Proteomes" id="UP000177803">
    <property type="component" value="Unassembled WGS sequence"/>
</dbReference>
<keyword evidence="6 9" id="KW-0648">Protein biosynthesis</keyword>
<evidence type="ECO:0000256" key="6">
    <source>
        <dbReference type="ARBA" id="ARBA00022917"/>
    </source>
</evidence>
<dbReference type="EC" id="6.1.1.2" evidence="2 8"/>
<reference evidence="10 11" key="1">
    <citation type="journal article" date="2016" name="Nat. Commun.">
        <title>Thousands of microbial genomes shed light on interconnected biogeochemical processes in an aquifer system.</title>
        <authorList>
            <person name="Anantharaman K."/>
            <person name="Brown C.T."/>
            <person name="Hug L.A."/>
            <person name="Sharon I."/>
            <person name="Castelle C.J."/>
            <person name="Probst A.J."/>
            <person name="Thomas B.C."/>
            <person name="Singh A."/>
            <person name="Wilkins M.J."/>
            <person name="Karaoz U."/>
            <person name="Brodie E.L."/>
            <person name="Williams K.H."/>
            <person name="Hubbard S.S."/>
            <person name="Banfield J.F."/>
        </authorList>
    </citation>
    <scope>NUCLEOTIDE SEQUENCE [LARGE SCALE GENOMIC DNA]</scope>
</reference>
<keyword evidence="3 9" id="KW-0436">Ligase</keyword>
<dbReference type="PRINTS" id="PR01039">
    <property type="entry name" value="TRNASYNTHTRP"/>
</dbReference>
<evidence type="ECO:0000256" key="1">
    <source>
        <dbReference type="ARBA" id="ARBA00005594"/>
    </source>
</evidence>
<dbReference type="PANTHER" id="PTHR43766">
    <property type="entry name" value="TRYPTOPHAN--TRNA LIGASE, MITOCHONDRIAL"/>
    <property type="match status" value="1"/>
</dbReference>
<sequence length="287" mass="31819">MKRTFSGVQPTNNLHIGNYFGAIKNWVDLQSSHECIYCVVDLHALTVYQKPEVLRSNIINVVKTYLALGVDPKKSIIFQQSDVSAHAELGWVLNTIAKVSEIERMTQYKDKAAQHAQNINMGLMDYPVLMAGDILLYDTAVVPVGKDQKQHVELARDLSERFNKLYGDTFVVPAPLIKKEGCRIMGLDDAGKKMSKSAPSPANYIALLDDPAVAKKKIMRAVTDSGTEVKSGTDKPALTNLLTIYSLLVGKSIKELEKQYTGKGYGDFKNDLADVVADFLADFQQKF</sequence>
<comment type="similarity">
    <text evidence="1 9">Belongs to the class-I aminoacyl-tRNA synthetase family.</text>
</comment>
<dbReference type="GO" id="GO:0006436">
    <property type="term" value="P:tryptophanyl-tRNA aminoacylation"/>
    <property type="evidence" value="ECO:0007669"/>
    <property type="project" value="UniProtKB-UniRule"/>
</dbReference>
<dbReference type="InterPro" id="IPR002305">
    <property type="entry name" value="aa-tRNA-synth_Ic"/>
</dbReference>
<dbReference type="GO" id="GO:0004830">
    <property type="term" value="F:tryptophan-tRNA ligase activity"/>
    <property type="evidence" value="ECO:0007669"/>
    <property type="project" value="UniProtKB-UniRule"/>
</dbReference>
<gene>
    <name evidence="10" type="ORF">A2261_00385</name>
</gene>
<dbReference type="GO" id="GO:0005829">
    <property type="term" value="C:cytosol"/>
    <property type="evidence" value="ECO:0007669"/>
    <property type="project" value="TreeGrafter"/>
</dbReference>
<evidence type="ECO:0000256" key="5">
    <source>
        <dbReference type="ARBA" id="ARBA00022840"/>
    </source>
</evidence>
<keyword evidence="4 9" id="KW-0547">Nucleotide-binding</keyword>
<organism evidence="10 11">
    <name type="scientific">Candidatus Magasanikbacteria bacterium RIFOXYA2_FULL_44_8</name>
    <dbReference type="NCBI Taxonomy" id="1798696"/>
    <lineage>
        <taxon>Bacteria</taxon>
        <taxon>Candidatus Magasanikiibacteriota</taxon>
    </lineage>
</organism>
<dbReference type="PANTHER" id="PTHR43766:SF1">
    <property type="entry name" value="TRYPTOPHAN--TRNA LIGASE, MITOCHONDRIAL"/>
    <property type="match status" value="1"/>
</dbReference>
<proteinExistence type="inferred from homology"/>
<keyword evidence="7 9" id="KW-0030">Aminoacyl-tRNA synthetase</keyword>
<dbReference type="AlphaFoldDB" id="A0A1F6NLW1"/>
<dbReference type="Gene3D" id="3.40.50.620">
    <property type="entry name" value="HUPs"/>
    <property type="match status" value="1"/>
</dbReference>
<dbReference type="CDD" id="cd00806">
    <property type="entry name" value="TrpRS_core"/>
    <property type="match status" value="1"/>
</dbReference>
<comment type="caution">
    <text evidence="10">The sequence shown here is derived from an EMBL/GenBank/DDBJ whole genome shotgun (WGS) entry which is preliminary data.</text>
</comment>
<dbReference type="GO" id="GO:0005524">
    <property type="term" value="F:ATP binding"/>
    <property type="evidence" value="ECO:0007669"/>
    <property type="project" value="UniProtKB-KW"/>
</dbReference>
<dbReference type="NCBIfam" id="TIGR00233">
    <property type="entry name" value="trpS"/>
    <property type="match status" value="1"/>
</dbReference>
<evidence type="ECO:0000313" key="11">
    <source>
        <dbReference type="Proteomes" id="UP000177803"/>
    </source>
</evidence>
<dbReference type="EMBL" id="MFQR01000003">
    <property type="protein sequence ID" value="OGH84733.1"/>
    <property type="molecule type" value="Genomic_DNA"/>
</dbReference>
<evidence type="ECO:0000256" key="7">
    <source>
        <dbReference type="ARBA" id="ARBA00023146"/>
    </source>
</evidence>
<evidence type="ECO:0000313" key="10">
    <source>
        <dbReference type="EMBL" id="OGH84733.1"/>
    </source>
</evidence>
<accession>A0A1F6NLW1</accession>
<evidence type="ECO:0000256" key="2">
    <source>
        <dbReference type="ARBA" id="ARBA00013161"/>
    </source>
</evidence>
<dbReference type="InterPro" id="IPR014729">
    <property type="entry name" value="Rossmann-like_a/b/a_fold"/>
</dbReference>
<dbReference type="SUPFAM" id="SSF52374">
    <property type="entry name" value="Nucleotidylyl transferase"/>
    <property type="match status" value="1"/>
</dbReference>